<sequence length="97" mass="10013">FAYTCNSSSLSGTMLTAYCQLKDGSYGWSSLDLNSCLVNTNGILYCSQNGDYGATCSSCSLSGTVLGCTCQDSQQAGQSASIDLNSCVTNNNGVLTC</sequence>
<dbReference type="EMBL" id="KN822016">
    <property type="protein sequence ID" value="KIM66722.1"/>
    <property type="molecule type" value="Genomic_DNA"/>
</dbReference>
<reference evidence="2 3" key="1">
    <citation type="submission" date="2014-04" db="EMBL/GenBank/DDBJ databases">
        <authorList>
            <consortium name="DOE Joint Genome Institute"/>
            <person name="Kuo A."/>
            <person name="Kohler A."/>
            <person name="Nagy L.G."/>
            <person name="Floudas D."/>
            <person name="Copeland A."/>
            <person name="Barry K.W."/>
            <person name="Cichocki N."/>
            <person name="Veneault-Fourrey C."/>
            <person name="LaButti K."/>
            <person name="Lindquist E.A."/>
            <person name="Lipzen A."/>
            <person name="Lundell T."/>
            <person name="Morin E."/>
            <person name="Murat C."/>
            <person name="Sun H."/>
            <person name="Tunlid A."/>
            <person name="Henrissat B."/>
            <person name="Grigoriev I.V."/>
            <person name="Hibbett D.S."/>
            <person name="Martin F."/>
            <person name="Nordberg H.P."/>
            <person name="Cantor M.N."/>
            <person name="Hua S.X."/>
        </authorList>
    </citation>
    <scope>NUCLEOTIDE SEQUENCE [LARGE SCALE GENOMIC DNA]</scope>
    <source>
        <strain evidence="2 3">Foug A</strain>
    </source>
</reference>
<dbReference type="AlphaFoldDB" id="A0A0C3AP37"/>
<protein>
    <recommendedName>
        <fullName evidence="1">Cyanovirin-N domain-containing protein</fullName>
    </recommendedName>
</protein>
<feature type="non-terminal residue" evidence="2">
    <location>
        <position position="97"/>
    </location>
</feature>
<evidence type="ECO:0000259" key="1">
    <source>
        <dbReference type="SMART" id="SM01111"/>
    </source>
</evidence>
<name>A0A0C3AP37_9AGAM</name>
<reference evidence="3" key="2">
    <citation type="submission" date="2015-01" db="EMBL/GenBank/DDBJ databases">
        <title>Evolutionary Origins and Diversification of the Mycorrhizal Mutualists.</title>
        <authorList>
            <consortium name="DOE Joint Genome Institute"/>
            <consortium name="Mycorrhizal Genomics Consortium"/>
            <person name="Kohler A."/>
            <person name="Kuo A."/>
            <person name="Nagy L.G."/>
            <person name="Floudas D."/>
            <person name="Copeland A."/>
            <person name="Barry K.W."/>
            <person name="Cichocki N."/>
            <person name="Veneault-Fourrey C."/>
            <person name="LaButti K."/>
            <person name="Lindquist E.A."/>
            <person name="Lipzen A."/>
            <person name="Lundell T."/>
            <person name="Morin E."/>
            <person name="Murat C."/>
            <person name="Riley R."/>
            <person name="Ohm R."/>
            <person name="Sun H."/>
            <person name="Tunlid A."/>
            <person name="Henrissat B."/>
            <person name="Grigoriev I.V."/>
            <person name="Hibbett D.S."/>
            <person name="Martin F."/>
        </authorList>
    </citation>
    <scope>NUCLEOTIDE SEQUENCE [LARGE SCALE GENOMIC DNA]</scope>
    <source>
        <strain evidence="3">Foug A</strain>
    </source>
</reference>
<dbReference type="SUPFAM" id="SSF51322">
    <property type="entry name" value="Cyanovirin-N"/>
    <property type="match status" value="1"/>
</dbReference>
<feature type="domain" description="Cyanovirin-N" evidence="1">
    <location>
        <begin position="1"/>
        <end position="97"/>
    </location>
</feature>
<dbReference type="InterPro" id="IPR036673">
    <property type="entry name" value="Cyanovirin-N_sf"/>
</dbReference>
<feature type="non-terminal residue" evidence="2">
    <location>
        <position position="1"/>
    </location>
</feature>
<gene>
    <name evidence="2" type="ORF">SCLCIDRAFT_75972</name>
</gene>
<dbReference type="HOGENOM" id="CLU_144945_1_2_1"/>
<dbReference type="Gene3D" id="2.30.60.10">
    <property type="entry name" value="Cyanovirin-N"/>
    <property type="match status" value="1"/>
</dbReference>
<dbReference type="InterPro" id="IPR011058">
    <property type="entry name" value="Cyanovirin-N"/>
</dbReference>
<dbReference type="OrthoDB" id="5239998at2759"/>
<evidence type="ECO:0000313" key="3">
    <source>
        <dbReference type="Proteomes" id="UP000053989"/>
    </source>
</evidence>
<organism evidence="2 3">
    <name type="scientific">Scleroderma citrinum Foug A</name>
    <dbReference type="NCBI Taxonomy" id="1036808"/>
    <lineage>
        <taxon>Eukaryota</taxon>
        <taxon>Fungi</taxon>
        <taxon>Dikarya</taxon>
        <taxon>Basidiomycota</taxon>
        <taxon>Agaricomycotina</taxon>
        <taxon>Agaricomycetes</taxon>
        <taxon>Agaricomycetidae</taxon>
        <taxon>Boletales</taxon>
        <taxon>Sclerodermatineae</taxon>
        <taxon>Sclerodermataceae</taxon>
        <taxon>Scleroderma</taxon>
    </lineage>
</organism>
<keyword evidence="3" id="KW-1185">Reference proteome</keyword>
<dbReference type="Pfam" id="PF08881">
    <property type="entry name" value="CVNH"/>
    <property type="match status" value="1"/>
</dbReference>
<dbReference type="Proteomes" id="UP000053989">
    <property type="component" value="Unassembled WGS sequence"/>
</dbReference>
<dbReference type="SMART" id="SM01111">
    <property type="entry name" value="CVNH"/>
    <property type="match status" value="1"/>
</dbReference>
<dbReference type="InParanoid" id="A0A0C3AP37"/>
<proteinExistence type="predicted"/>
<accession>A0A0C3AP37</accession>
<evidence type="ECO:0000313" key="2">
    <source>
        <dbReference type="EMBL" id="KIM66722.1"/>
    </source>
</evidence>
<dbReference type="STRING" id="1036808.A0A0C3AP37"/>